<dbReference type="CDD" id="cd10719">
    <property type="entry name" value="DnaJ_zf"/>
    <property type="match status" value="1"/>
</dbReference>
<dbReference type="Gene3D" id="2.60.260.20">
    <property type="entry name" value="Urease metallochaperone UreE, N-terminal domain"/>
    <property type="match status" value="2"/>
</dbReference>
<feature type="domain" description="J" evidence="7">
    <location>
        <begin position="101"/>
        <end position="163"/>
    </location>
</feature>
<dbReference type="AlphaFoldDB" id="A0A1Y1W345"/>
<evidence type="ECO:0000256" key="2">
    <source>
        <dbReference type="ARBA" id="ARBA00022737"/>
    </source>
</evidence>
<dbReference type="PANTHER" id="PTHR43888">
    <property type="entry name" value="DNAJ-LIKE-2, ISOFORM A-RELATED"/>
    <property type="match status" value="1"/>
</dbReference>
<dbReference type="InterPro" id="IPR018253">
    <property type="entry name" value="DnaJ_domain_CS"/>
</dbReference>
<evidence type="ECO:0000256" key="3">
    <source>
        <dbReference type="ARBA" id="ARBA00022771"/>
    </source>
</evidence>
<dbReference type="Pfam" id="PF01556">
    <property type="entry name" value="DnaJ_C"/>
    <property type="match status" value="1"/>
</dbReference>
<evidence type="ECO:0000259" key="8">
    <source>
        <dbReference type="PROSITE" id="PS51188"/>
    </source>
</evidence>
<dbReference type="PROSITE" id="PS00636">
    <property type="entry name" value="DNAJ_1"/>
    <property type="match status" value="1"/>
</dbReference>
<dbReference type="GeneID" id="63806177"/>
<dbReference type="SUPFAM" id="SSF46565">
    <property type="entry name" value="Chaperone J-domain"/>
    <property type="match status" value="1"/>
</dbReference>
<dbReference type="FunFam" id="2.10.230.10:FF:000001">
    <property type="entry name" value="DnaJ subfamily A member 2"/>
    <property type="match status" value="1"/>
</dbReference>
<comment type="caution">
    <text evidence="9">The sequence shown here is derived from an EMBL/GenBank/DDBJ whole genome shotgun (WGS) entry which is preliminary data.</text>
</comment>
<dbReference type="FunFam" id="2.60.260.20:FF:000003">
    <property type="entry name" value="DnaJ subfamily A member 2"/>
    <property type="match status" value="1"/>
</dbReference>
<accession>A0A1Y1W345</accession>
<name>A0A1Y1W345_9FUNG</name>
<organism evidence="9 10">
    <name type="scientific">Linderina pennispora</name>
    <dbReference type="NCBI Taxonomy" id="61395"/>
    <lineage>
        <taxon>Eukaryota</taxon>
        <taxon>Fungi</taxon>
        <taxon>Fungi incertae sedis</taxon>
        <taxon>Zoopagomycota</taxon>
        <taxon>Kickxellomycotina</taxon>
        <taxon>Kickxellomycetes</taxon>
        <taxon>Kickxellales</taxon>
        <taxon>Kickxellaceae</taxon>
        <taxon>Linderina</taxon>
    </lineage>
</organism>
<dbReference type="OrthoDB" id="550424at2759"/>
<dbReference type="InterPro" id="IPR012724">
    <property type="entry name" value="DnaJ"/>
</dbReference>
<evidence type="ECO:0000256" key="4">
    <source>
        <dbReference type="ARBA" id="ARBA00022833"/>
    </source>
</evidence>
<evidence type="ECO:0000256" key="1">
    <source>
        <dbReference type="ARBA" id="ARBA00022723"/>
    </source>
</evidence>
<protein>
    <submittedName>
        <fullName evidence="9">DnaJ-domain-containing protein</fullName>
    </submittedName>
</protein>
<dbReference type="CDD" id="cd06257">
    <property type="entry name" value="DnaJ"/>
    <property type="match status" value="1"/>
</dbReference>
<dbReference type="InterPro" id="IPR044713">
    <property type="entry name" value="DNJA1/2-like"/>
</dbReference>
<dbReference type="Gene3D" id="2.10.230.10">
    <property type="entry name" value="Heat shock protein DnaJ, cysteine-rich domain"/>
    <property type="match status" value="1"/>
</dbReference>
<dbReference type="Pfam" id="PF00684">
    <property type="entry name" value="DnaJ_CXXCXGXG"/>
    <property type="match status" value="1"/>
</dbReference>
<dbReference type="Proteomes" id="UP000193922">
    <property type="component" value="Unassembled WGS sequence"/>
</dbReference>
<dbReference type="RefSeq" id="XP_040741733.1">
    <property type="nucleotide sequence ID" value="XM_040889529.1"/>
</dbReference>
<dbReference type="CDD" id="cd10747">
    <property type="entry name" value="DnaJ_C"/>
    <property type="match status" value="1"/>
</dbReference>
<dbReference type="SMART" id="SM00271">
    <property type="entry name" value="DnaJ"/>
    <property type="match status" value="1"/>
</dbReference>
<dbReference type="STRING" id="61395.A0A1Y1W345"/>
<dbReference type="GO" id="GO:0030544">
    <property type="term" value="F:Hsp70 protein binding"/>
    <property type="evidence" value="ECO:0007669"/>
    <property type="project" value="InterPro"/>
</dbReference>
<dbReference type="InterPro" id="IPR001305">
    <property type="entry name" value="HSP_DnaJ_Cys-rich_dom"/>
</dbReference>
<dbReference type="GO" id="GO:0051082">
    <property type="term" value="F:unfolded protein binding"/>
    <property type="evidence" value="ECO:0007669"/>
    <property type="project" value="InterPro"/>
</dbReference>
<sequence length="506" mass="56077">MACGPLVCDFCFNLVGDFFFLQLRTVEKRTEAEYICSLAVRKTHSSLQQKIFRLNFVSFRHSIHRLYISASCASAPVTKGKEEASGVLFLHITKPWFRETKFYDVLGVSPNATDSEIKKAYRKLALKYHPDKNPNAGDKFKEVSHAYEVLSDEQKRQMYDQFGEAGMNEGGGGMGGINPEDLFSQFFGGGGGMFGGGARRGPSGPRRGRDMSYTLKVSLEELYKGKTSKLQVTKNVICVTCDGKGGKDGAVQECRQCHGQGIEVVIRQMGPMVQQIQQQCRRCGGAGEEIDERNKCKKCSGRKTTTERKQLEVHIEKGMREGQKVTFPGEADQAPGVVPGDIVIVVDEKEHPRFKRRGDDLFYEAEVDLVTALAGGNVHIQHLDERVLNVAILPGEVIKPGEVKAVVGEGMPSHRHHNMGNLYIKFSIRFPENNWTTEENIKQLEALLPPRQPLPAVPKGYAEEEVVLSVLDASQQSRMENGAEDMDMDDEEGHGHGGPGVQCAQQ</sequence>
<dbReference type="EMBL" id="MCFD01000011">
    <property type="protein sequence ID" value="ORX67887.1"/>
    <property type="molecule type" value="Genomic_DNA"/>
</dbReference>
<dbReference type="GO" id="GO:0005524">
    <property type="term" value="F:ATP binding"/>
    <property type="evidence" value="ECO:0007669"/>
    <property type="project" value="InterPro"/>
</dbReference>
<feature type="region of interest" description="Disordered" evidence="6">
    <location>
        <begin position="474"/>
        <end position="506"/>
    </location>
</feature>
<evidence type="ECO:0000313" key="10">
    <source>
        <dbReference type="Proteomes" id="UP000193922"/>
    </source>
</evidence>
<dbReference type="PRINTS" id="PR00625">
    <property type="entry name" value="JDOMAIN"/>
</dbReference>
<dbReference type="InterPro" id="IPR008971">
    <property type="entry name" value="HSP40/DnaJ_pept-bd"/>
</dbReference>
<dbReference type="InterPro" id="IPR002939">
    <property type="entry name" value="DnaJ_C"/>
</dbReference>
<evidence type="ECO:0000259" key="7">
    <source>
        <dbReference type="PROSITE" id="PS50076"/>
    </source>
</evidence>
<feature type="zinc finger region" description="CR-type" evidence="5">
    <location>
        <begin position="225"/>
        <end position="308"/>
    </location>
</feature>
<dbReference type="FunFam" id="1.10.287.110:FF:000048">
    <property type="entry name" value="DnaJ family protein"/>
    <property type="match status" value="1"/>
</dbReference>
<reference evidence="9 10" key="1">
    <citation type="submission" date="2016-07" db="EMBL/GenBank/DDBJ databases">
        <title>Pervasive Adenine N6-methylation of Active Genes in Fungi.</title>
        <authorList>
            <consortium name="DOE Joint Genome Institute"/>
            <person name="Mondo S.J."/>
            <person name="Dannebaum R.O."/>
            <person name="Kuo R.C."/>
            <person name="Labutti K."/>
            <person name="Haridas S."/>
            <person name="Kuo A."/>
            <person name="Salamov A."/>
            <person name="Ahrendt S.R."/>
            <person name="Lipzen A."/>
            <person name="Sullivan W."/>
            <person name="Andreopoulos W.B."/>
            <person name="Clum A."/>
            <person name="Lindquist E."/>
            <person name="Daum C."/>
            <person name="Ramamoorthy G.K."/>
            <person name="Gryganskyi A."/>
            <person name="Culley D."/>
            <person name="Magnuson J.K."/>
            <person name="James T.Y."/>
            <person name="O'Malley M.A."/>
            <person name="Stajich J.E."/>
            <person name="Spatafora J.W."/>
            <person name="Visel A."/>
            <person name="Grigoriev I.V."/>
        </authorList>
    </citation>
    <scope>NUCLEOTIDE SEQUENCE [LARGE SCALE GENOMIC DNA]</scope>
    <source>
        <strain evidence="9 10">ATCC 12442</strain>
    </source>
</reference>
<keyword evidence="4 5" id="KW-0862">Zinc</keyword>
<gene>
    <name evidence="9" type="ORF">DL89DRAFT_278789</name>
</gene>
<dbReference type="PROSITE" id="PS51188">
    <property type="entry name" value="ZF_CR"/>
    <property type="match status" value="1"/>
</dbReference>
<dbReference type="Gene3D" id="1.10.287.110">
    <property type="entry name" value="DnaJ domain"/>
    <property type="match status" value="1"/>
</dbReference>
<dbReference type="GO" id="GO:0006457">
    <property type="term" value="P:protein folding"/>
    <property type="evidence" value="ECO:0007669"/>
    <property type="project" value="InterPro"/>
</dbReference>
<feature type="domain" description="CR-type" evidence="8">
    <location>
        <begin position="225"/>
        <end position="308"/>
    </location>
</feature>
<dbReference type="PROSITE" id="PS50076">
    <property type="entry name" value="DNAJ_2"/>
    <property type="match status" value="1"/>
</dbReference>
<dbReference type="SUPFAM" id="SSF57938">
    <property type="entry name" value="DnaJ/Hsp40 cysteine-rich domain"/>
    <property type="match status" value="1"/>
</dbReference>
<dbReference type="SUPFAM" id="SSF49493">
    <property type="entry name" value="HSP40/DnaJ peptide-binding domain"/>
    <property type="match status" value="2"/>
</dbReference>
<proteinExistence type="inferred from homology"/>
<keyword evidence="3 5" id="KW-0863">Zinc-finger</keyword>
<feature type="compositionally biased region" description="Acidic residues" evidence="6">
    <location>
        <begin position="482"/>
        <end position="492"/>
    </location>
</feature>
<dbReference type="InterPro" id="IPR036869">
    <property type="entry name" value="J_dom_sf"/>
</dbReference>
<dbReference type="InterPro" id="IPR001623">
    <property type="entry name" value="DnaJ_domain"/>
</dbReference>
<evidence type="ECO:0000256" key="6">
    <source>
        <dbReference type="SAM" id="MobiDB-lite"/>
    </source>
</evidence>
<keyword evidence="2" id="KW-0677">Repeat</keyword>
<dbReference type="GO" id="GO:0008270">
    <property type="term" value="F:zinc ion binding"/>
    <property type="evidence" value="ECO:0007669"/>
    <property type="project" value="UniProtKB-KW"/>
</dbReference>
<dbReference type="InterPro" id="IPR036410">
    <property type="entry name" value="HSP_DnaJ_Cys-rich_dom_sf"/>
</dbReference>
<dbReference type="Pfam" id="PF00226">
    <property type="entry name" value="DnaJ"/>
    <property type="match status" value="1"/>
</dbReference>
<keyword evidence="10" id="KW-1185">Reference proteome</keyword>
<dbReference type="GO" id="GO:0009408">
    <property type="term" value="P:response to heat"/>
    <property type="evidence" value="ECO:0007669"/>
    <property type="project" value="InterPro"/>
</dbReference>
<evidence type="ECO:0000256" key="5">
    <source>
        <dbReference type="PROSITE-ProRule" id="PRU00546"/>
    </source>
</evidence>
<dbReference type="HAMAP" id="MF_01152">
    <property type="entry name" value="DnaJ"/>
    <property type="match status" value="1"/>
</dbReference>
<keyword evidence="1 5" id="KW-0479">Metal-binding</keyword>
<evidence type="ECO:0000313" key="9">
    <source>
        <dbReference type="EMBL" id="ORX67887.1"/>
    </source>
</evidence>